<dbReference type="AlphaFoldDB" id="A0A1H3NMK8"/>
<name>A0A1H3NMK8_9PSEU</name>
<accession>A0A1H3NMK8</accession>
<protein>
    <recommendedName>
        <fullName evidence="1">vWA-MoxR associated protein middle region 2 domain-containing protein</fullName>
    </recommendedName>
</protein>
<sequence length="592" mass="65907">MTARRHLLVVAAQRPAMPRLDQLDRAARALHDVLAHDEIGACAPGLADGRALLEGEFTAEHVREIVAVAVTHAAREKATLVVALLGELTGVDVPKLLNRAASRHGVRGVLAIVDTWSPDVLSPARQPRLGLMMTSSDYQNAFRLTFGLSRLLENGILEARRNLDIPAMVTEVRAVEGADVVDIAHQDDSEAFWLARNRGYSLGYQLGRAPSVVGRPGRAELAVALKDRFDGVDYTPERLYELWQKLGREPRTPAVLRATHVLDTLLVAARTSSLLHRVLTGALSTSRLRRAAPVAVADGEDVADVVERVALEHPAVEGSCRAQLARFVVKLAAFDNRLDDPQLLEWAQAVSAVKAFKEAEKAELERREPRRLWLIVSLHASTTGLWPEELETWLLRDGVLETHDRLSCEPTKAGVELVLTDVITKAGKHASELRTPLKRVDVAAPTELLVHWKPDNATLRWSDRLSPPRGHKWMLVTARRCLDNINFFAGGAPVDWLDEQDTRDLAGLVRKLASGDYERAIALKRPDPDPRLLWTLLTHIPVVLWPESVAADRRLRRALDEGWDSVPDGLRAVWDDEEWLDFCQRYQRGTRS</sequence>
<keyword evidence="3" id="KW-1185">Reference proteome</keyword>
<dbReference type="RefSeq" id="WP_091294871.1">
    <property type="nucleotide sequence ID" value="NZ_FNON01000007.1"/>
</dbReference>
<evidence type="ECO:0000313" key="2">
    <source>
        <dbReference type="EMBL" id="SDY89993.1"/>
    </source>
</evidence>
<feature type="domain" description="vWA-MoxR associated protein middle region 2" evidence="1">
    <location>
        <begin position="159"/>
        <end position="359"/>
    </location>
</feature>
<evidence type="ECO:0000313" key="3">
    <source>
        <dbReference type="Proteomes" id="UP000199515"/>
    </source>
</evidence>
<dbReference type="Pfam" id="PF19965">
    <property type="entry name" value="VMAP-M2"/>
    <property type="match status" value="1"/>
</dbReference>
<dbReference type="EMBL" id="FNON01000007">
    <property type="protein sequence ID" value="SDY89993.1"/>
    <property type="molecule type" value="Genomic_DNA"/>
</dbReference>
<dbReference type="Proteomes" id="UP000199515">
    <property type="component" value="Unassembled WGS sequence"/>
</dbReference>
<dbReference type="STRING" id="589385.SAMN05421504_107370"/>
<proteinExistence type="predicted"/>
<dbReference type="OrthoDB" id="3904028at2"/>
<gene>
    <name evidence="2" type="ORF">SAMN05421504_107370</name>
</gene>
<evidence type="ECO:0000259" key="1">
    <source>
        <dbReference type="Pfam" id="PF19965"/>
    </source>
</evidence>
<organism evidence="2 3">
    <name type="scientific">Amycolatopsis xylanica</name>
    <dbReference type="NCBI Taxonomy" id="589385"/>
    <lineage>
        <taxon>Bacteria</taxon>
        <taxon>Bacillati</taxon>
        <taxon>Actinomycetota</taxon>
        <taxon>Actinomycetes</taxon>
        <taxon>Pseudonocardiales</taxon>
        <taxon>Pseudonocardiaceae</taxon>
        <taxon>Amycolatopsis</taxon>
    </lineage>
</organism>
<reference evidence="2 3" key="1">
    <citation type="submission" date="2016-10" db="EMBL/GenBank/DDBJ databases">
        <authorList>
            <person name="de Groot N.N."/>
        </authorList>
    </citation>
    <scope>NUCLEOTIDE SEQUENCE [LARGE SCALE GENOMIC DNA]</scope>
    <source>
        <strain evidence="2 3">CPCC 202699</strain>
    </source>
</reference>
<dbReference type="InterPro" id="IPR045446">
    <property type="entry name" value="VMAP-M2"/>
</dbReference>